<keyword evidence="2" id="KW-1185">Reference proteome</keyword>
<reference evidence="1" key="1">
    <citation type="submission" date="2022-07" db="EMBL/GenBank/DDBJ databases">
        <authorList>
            <person name="Macas J."/>
            <person name="Novak P."/>
            <person name="Neumann P."/>
        </authorList>
    </citation>
    <scope>NUCLEOTIDE SEQUENCE</scope>
</reference>
<organism evidence="1 2">
    <name type="scientific">Cuscuta europaea</name>
    <name type="common">European dodder</name>
    <dbReference type="NCBI Taxonomy" id="41803"/>
    <lineage>
        <taxon>Eukaryota</taxon>
        <taxon>Viridiplantae</taxon>
        <taxon>Streptophyta</taxon>
        <taxon>Embryophyta</taxon>
        <taxon>Tracheophyta</taxon>
        <taxon>Spermatophyta</taxon>
        <taxon>Magnoliopsida</taxon>
        <taxon>eudicotyledons</taxon>
        <taxon>Gunneridae</taxon>
        <taxon>Pentapetalae</taxon>
        <taxon>asterids</taxon>
        <taxon>lamiids</taxon>
        <taxon>Solanales</taxon>
        <taxon>Convolvulaceae</taxon>
        <taxon>Cuscuteae</taxon>
        <taxon>Cuscuta</taxon>
        <taxon>Cuscuta subgen. Cuscuta</taxon>
    </lineage>
</organism>
<comment type="caution">
    <text evidence="1">The sequence shown here is derived from an EMBL/GenBank/DDBJ whole genome shotgun (WGS) entry which is preliminary data.</text>
</comment>
<sequence length="116" mass="12780">MTTEESIEEDLSYEPSSEVDSVYEFDASRYFDFCLPESSSDTERAERWFHVAGYYPPSRHSAINYPSRFTQPSAPALLTTPSDTTPALWFPDSGACAHMTASEGQSNGGTASASYQ</sequence>
<dbReference type="OrthoDB" id="437338at2759"/>
<gene>
    <name evidence="1" type="ORF">CEURO_LOCUS9591</name>
</gene>
<dbReference type="Proteomes" id="UP001152484">
    <property type="component" value="Unassembled WGS sequence"/>
</dbReference>
<evidence type="ECO:0000313" key="2">
    <source>
        <dbReference type="Proteomes" id="UP001152484"/>
    </source>
</evidence>
<dbReference type="AlphaFoldDB" id="A0A9P1E885"/>
<dbReference type="EMBL" id="CAMAPE010000019">
    <property type="protein sequence ID" value="CAH9086340.1"/>
    <property type="molecule type" value="Genomic_DNA"/>
</dbReference>
<proteinExistence type="predicted"/>
<evidence type="ECO:0000313" key="1">
    <source>
        <dbReference type="EMBL" id="CAH9086340.1"/>
    </source>
</evidence>
<name>A0A9P1E885_CUSEU</name>
<protein>
    <submittedName>
        <fullName evidence="1">Uncharacterized protein</fullName>
    </submittedName>
</protein>
<accession>A0A9P1E885</accession>